<feature type="chain" id="PRO_5041689227" evidence="1">
    <location>
        <begin position="20"/>
        <end position="148"/>
    </location>
</feature>
<gene>
    <name evidence="2" type="ORF">PFX98_00780</name>
</gene>
<keyword evidence="3" id="KW-1185">Reference proteome</keyword>
<dbReference type="Proteomes" id="UP001177769">
    <property type="component" value="Chromosome"/>
</dbReference>
<proteinExistence type="predicted"/>
<reference evidence="2" key="1">
    <citation type="submission" date="2023-01" db="EMBL/GenBank/DDBJ databases">
        <title>Whole genome sequence of Paucibacter sp. S2-9 isolated from pond sediment.</title>
        <authorList>
            <person name="Jung J.Y."/>
        </authorList>
    </citation>
    <scope>NUCLEOTIDE SEQUENCE</scope>
    <source>
        <strain evidence="2">S2-9</strain>
    </source>
</reference>
<evidence type="ECO:0000313" key="2">
    <source>
        <dbReference type="EMBL" id="WIT12170.1"/>
    </source>
</evidence>
<feature type="signal peptide" evidence="1">
    <location>
        <begin position="1"/>
        <end position="19"/>
    </location>
</feature>
<protein>
    <submittedName>
        <fullName evidence="2">Uncharacterized protein</fullName>
    </submittedName>
</protein>
<dbReference type="RefSeq" id="WP_285233263.1">
    <property type="nucleotide sequence ID" value="NZ_CP116346.1"/>
</dbReference>
<dbReference type="EMBL" id="CP116346">
    <property type="protein sequence ID" value="WIT12170.1"/>
    <property type="molecule type" value="Genomic_DNA"/>
</dbReference>
<accession>A0AA95SPC0</accession>
<dbReference type="AlphaFoldDB" id="A0AA95SPC0"/>
<evidence type="ECO:0000313" key="3">
    <source>
        <dbReference type="Proteomes" id="UP001177769"/>
    </source>
</evidence>
<evidence type="ECO:0000256" key="1">
    <source>
        <dbReference type="SAM" id="SignalP"/>
    </source>
</evidence>
<organism evidence="2 3">
    <name type="scientific">Paucibacter sediminis</name>
    <dbReference type="NCBI Taxonomy" id="3019553"/>
    <lineage>
        <taxon>Bacteria</taxon>
        <taxon>Pseudomonadati</taxon>
        <taxon>Pseudomonadota</taxon>
        <taxon>Betaproteobacteria</taxon>
        <taxon>Burkholderiales</taxon>
        <taxon>Sphaerotilaceae</taxon>
        <taxon>Roseateles</taxon>
    </lineage>
</organism>
<keyword evidence="1" id="KW-0732">Signal</keyword>
<dbReference type="KEGG" id="pais:PFX98_00780"/>
<name>A0AA95SPC0_9BURK</name>
<sequence length="148" mass="16226">MKYLLPLLAVLVFPLGQVAAQPDLQRSHIEVNLPPQEVFESYLRRDLLGYFNRAATQTATAVESRPLRNGPTQSGTSYPKFYIWVKVYAGTTVQNEGAVRVAAVERTHFDVTDFLSKSNIQANPSEVGGIFPAALVPAILELAGAPQR</sequence>